<evidence type="ECO:0000256" key="3">
    <source>
        <dbReference type="ARBA" id="ARBA00004308"/>
    </source>
</evidence>
<dbReference type="InterPro" id="IPR005123">
    <property type="entry name" value="Oxoglu/Fe-dep_dioxygenase_dom"/>
</dbReference>
<keyword evidence="5" id="KW-0479">Metal-binding</keyword>
<reference evidence="14" key="2">
    <citation type="submission" date="2021-04" db="EMBL/GenBank/DDBJ databases">
        <authorList>
            <person name="Podell S."/>
        </authorList>
    </citation>
    <scope>NUCLEOTIDE SEQUENCE</scope>
    <source>
        <strain evidence="14">Hildebrandi</strain>
    </source>
</reference>
<dbReference type="SMART" id="SM00254">
    <property type="entry name" value="ShKT"/>
    <property type="match status" value="1"/>
</dbReference>
<evidence type="ECO:0000259" key="12">
    <source>
        <dbReference type="PROSITE" id="PS51471"/>
    </source>
</evidence>
<dbReference type="PROSITE" id="PS51670">
    <property type="entry name" value="SHKT"/>
    <property type="match status" value="1"/>
</dbReference>
<dbReference type="FunFam" id="2.60.120.620:FF:000031">
    <property type="entry name" value="Predicted protein"/>
    <property type="match status" value="1"/>
</dbReference>
<feature type="chain" id="PRO_5039922006" evidence="11">
    <location>
        <begin position="32"/>
        <end position="446"/>
    </location>
</feature>
<dbReference type="GO" id="GO:0005783">
    <property type="term" value="C:endoplasmic reticulum"/>
    <property type="evidence" value="ECO:0007669"/>
    <property type="project" value="TreeGrafter"/>
</dbReference>
<keyword evidence="7" id="KW-1133">Transmembrane helix</keyword>
<evidence type="ECO:0000259" key="13">
    <source>
        <dbReference type="PROSITE" id="PS51670"/>
    </source>
</evidence>
<feature type="domain" description="Fe2OG dioxygenase" evidence="12">
    <location>
        <begin position="328"/>
        <end position="433"/>
    </location>
</feature>
<dbReference type="InterPro" id="IPR006620">
    <property type="entry name" value="Pro_4_hyd_alph"/>
</dbReference>
<evidence type="ECO:0000256" key="11">
    <source>
        <dbReference type="SAM" id="SignalP"/>
    </source>
</evidence>
<dbReference type="GO" id="GO:0031418">
    <property type="term" value="F:L-ascorbic acid binding"/>
    <property type="evidence" value="ECO:0007669"/>
    <property type="project" value="InterPro"/>
</dbReference>
<gene>
    <name evidence="14" type="ORF">IV203_027054</name>
</gene>
<evidence type="ECO:0000256" key="7">
    <source>
        <dbReference type="ARBA" id="ARBA00022989"/>
    </source>
</evidence>
<keyword evidence="4" id="KW-0812">Transmembrane</keyword>
<dbReference type="EMBL" id="JAGRRH010000010">
    <property type="protein sequence ID" value="KAG7363693.1"/>
    <property type="molecule type" value="Genomic_DNA"/>
</dbReference>
<evidence type="ECO:0000256" key="8">
    <source>
        <dbReference type="ARBA" id="ARBA00023002"/>
    </source>
</evidence>
<feature type="signal peptide" evidence="11">
    <location>
        <begin position="1"/>
        <end position="31"/>
    </location>
</feature>
<dbReference type="GO" id="GO:0005506">
    <property type="term" value="F:iron ion binding"/>
    <property type="evidence" value="ECO:0007669"/>
    <property type="project" value="InterPro"/>
</dbReference>
<evidence type="ECO:0000313" key="14">
    <source>
        <dbReference type="EMBL" id="KAG7363693.1"/>
    </source>
</evidence>
<evidence type="ECO:0000256" key="1">
    <source>
        <dbReference type="ARBA" id="ARBA00001961"/>
    </source>
</evidence>
<evidence type="ECO:0000256" key="4">
    <source>
        <dbReference type="ARBA" id="ARBA00022692"/>
    </source>
</evidence>
<evidence type="ECO:0000256" key="6">
    <source>
        <dbReference type="ARBA" id="ARBA00022964"/>
    </source>
</evidence>
<evidence type="ECO:0000256" key="2">
    <source>
        <dbReference type="ARBA" id="ARBA00004167"/>
    </source>
</evidence>
<keyword evidence="9" id="KW-0408">Iron</keyword>
<dbReference type="PANTHER" id="PTHR10869:SF235">
    <property type="entry name" value="PROCOLLAGEN-PROLINE 4-DIOXYGENASE"/>
    <property type="match status" value="1"/>
</dbReference>
<reference evidence="14" key="1">
    <citation type="journal article" date="2021" name="Sci. Rep.">
        <title>Diploid genomic architecture of Nitzschia inconspicua, an elite biomass production diatom.</title>
        <authorList>
            <person name="Oliver A."/>
            <person name="Podell S."/>
            <person name="Pinowska A."/>
            <person name="Traller J.C."/>
            <person name="Smith S.R."/>
            <person name="McClure R."/>
            <person name="Beliaev A."/>
            <person name="Bohutskyi P."/>
            <person name="Hill E.A."/>
            <person name="Rabines A."/>
            <person name="Zheng H."/>
            <person name="Allen L.Z."/>
            <person name="Kuo A."/>
            <person name="Grigoriev I.V."/>
            <person name="Allen A.E."/>
            <person name="Hazlebeck D."/>
            <person name="Allen E.E."/>
        </authorList>
    </citation>
    <scope>NUCLEOTIDE SEQUENCE</scope>
    <source>
        <strain evidence="14">Hildebrandi</strain>
    </source>
</reference>
<evidence type="ECO:0000256" key="9">
    <source>
        <dbReference type="ARBA" id="ARBA00023004"/>
    </source>
</evidence>
<organism evidence="14 15">
    <name type="scientific">Nitzschia inconspicua</name>
    <dbReference type="NCBI Taxonomy" id="303405"/>
    <lineage>
        <taxon>Eukaryota</taxon>
        <taxon>Sar</taxon>
        <taxon>Stramenopiles</taxon>
        <taxon>Ochrophyta</taxon>
        <taxon>Bacillariophyta</taxon>
        <taxon>Bacillariophyceae</taxon>
        <taxon>Bacillariophycidae</taxon>
        <taxon>Bacillariales</taxon>
        <taxon>Bacillariaceae</taxon>
        <taxon>Nitzschia</taxon>
    </lineage>
</organism>
<dbReference type="Proteomes" id="UP000693970">
    <property type="component" value="Unassembled WGS sequence"/>
</dbReference>
<sequence>MMRMGFMCRVRFLSVSFLVVLCCLYTTSCAADSSNQTTTTTTTQVCGSTIDSNGQQETYCVQPSNSASELDQENRTSFCLPDGLCWDSLDVALVDKFHDPTKETYHVELINPVPFGSAQRVKEVDNAKNKTVQILGETYQYMMGLFKNDTAESFRDGCHCRNDNCALWAANGECENNPDYMLLYCAPVCQSCHHLSVEHRCPYDEDVPTVWGPGDLNKMFERITTDPFYVEKYQPNILSQPPEGPWVVTMENVVSQEECEKMIELATAQGFNPSNQTGEKNFDGTYGDVKNDERTSSNAWCMDECYSHPLHQNVVQRVENITDISDANSEYWQLLQYQVGQFYAEHHDYIPFHFERSHGVRIITVFLYLSDVEEGGGTHFNTLGITVPPKRGRVVIWPSVLDEDPNVMDPRTQHEALPVKKGIKYGANAWIHQRDYKEPFSRGCAA</sequence>
<dbReference type="PROSITE" id="PS51471">
    <property type="entry name" value="FE2OG_OXY"/>
    <property type="match status" value="1"/>
</dbReference>
<dbReference type="InterPro" id="IPR045054">
    <property type="entry name" value="P4HA-like"/>
</dbReference>
<keyword evidence="8" id="KW-0560">Oxidoreductase</keyword>
<evidence type="ECO:0000313" key="15">
    <source>
        <dbReference type="Proteomes" id="UP000693970"/>
    </source>
</evidence>
<comment type="cofactor">
    <cofactor evidence="1">
        <name>L-ascorbate</name>
        <dbReference type="ChEBI" id="CHEBI:38290"/>
    </cofactor>
</comment>
<keyword evidence="15" id="KW-1185">Reference proteome</keyword>
<keyword evidence="11" id="KW-0732">Signal</keyword>
<feature type="domain" description="ShKT" evidence="13">
    <location>
        <begin position="160"/>
        <end position="192"/>
    </location>
</feature>
<dbReference type="OrthoDB" id="10259408at2759"/>
<proteinExistence type="predicted"/>
<dbReference type="SMART" id="SM00702">
    <property type="entry name" value="P4Hc"/>
    <property type="match status" value="1"/>
</dbReference>
<evidence type="ECO:0000256" key="10">
    <source>
        <dbReference type="ARBA" id="ARBA00023136"/>
    </source>
</evidence>
<comment type="caution">
    <text evidence="14">The sequence shown here is derived from an EMBL/GenBank/DDBJ whole genome shotgun (WGS) entry which is preliminary data.</text>
</comment>
<comment type="subcellular location">
    <subcellularLocation>
        <location evidence="3">Endomembrane system</location>
    </subcellularLocation>
    <subcellularLocation>
        <location evidence="2">Membrane</location>
        <topology evidence="2">Single-pass membrane protein</topology>
    </subcellularLocation>
</comment>
<name>A0A9K3LL49_9STRA</name>
<dbReference type="Pfam" id="PF01549">
    <property type="entry name" value="ShK"/>
    <property type="match status" value="1"/>
</dbReference>
<dbReference type="InterPro" id="IPR003582">
    <property type="entry name" value="ShKT_dom"/>
</dbReference>
<dbReference type="InterPro" id="IPR044862">
    <property type="entry name" value="Pro_4_hyd_alph_FE2OG_OXY"/>
</dbReference>
<evidence type="ECO:0000256" key="5">
    <source>
        <dbReference type="ARBA" id="ARBA00022723"/>
    </source>
</evidence>
<dbReference type="AlphaFoldDB" id="A0A9K3LL49"/>
<dbReference type="PANTHER" id="PTHR10869">
    <property type="entry name" value="PROLYL 4-HYDROXYLASE ALPHA SUBUNIT"/>
    <property type="match status" value="1"/>
</dbReference>
<keyword evidence="6" id="KW-0223">Dioxygenase</keyword>
<protein>
    <submittedName>
        <fullName evidence="14">2-oxyglutarate/Fe(II) oxygenase</fullName>
    </submittedName>
</protein>
<dbReference type="GO" id="GO:0004656">
    <property type="term" value="F:procollagen-proline 4-dioxygenase activity"/>
    <property type="evidence" value="ECO:0007669"/>
    <property type="project" value="TreeGrafter"/>
</dbReference>
<keyword evidence="10" id="KW-0472">Membrane</keyword>
<dbReference type="Pfam" id="PF13640">
    <property type="entry name" value="2OG-FeII_Oxy_3"/>
    <property type="match status" value="1"/>
</dbReference>
<dbReference type="GO" id="GO:0016020">
    <property type="term" value="C:membrane"/>
    <property type="evidence" value="ECO:0007669"/>
    <property type="project" value="UniProtKB-SubCell"/>
</dbReference>
<accession>A0A9K3LL49</accession>